<dbReference type="OrthoDB" id="1929004at2759"/>
<reference evidence="2 3" key="1">
    <citation type="submission" date="2019-09" db="EMBL/GenBank/DDBJ databases">
        <authorList>
            <person name="Ou C."/>
        </authorList>
    </citation>
    <scope>NUCLEOTIDE SEQUENCE [LARGE SCALE GENOMIC DNA]</scope>
    <source>
        <strain evidence="2">S2</strain>
        <tissue evidence="2">Leaf</tissue>
    </source>
</reference>
<feature type="compositionally biased region" description="Basic and acidic residues" evidence="1">
    <location>
        <begin position="7"/>
        <end position="27"/>
    </location>
</feature>
<reference evidence="2 3" key="3">
    <citation type="submission" date="2019-11" db="EMBL/GenBank/DDBJ databases">
        <title>A de novo genome assembly of a pear dwarfing rootstock.</title>
        <authorList>
            <person name="Wang F."/>
            <person name="Wang J."/>
            <person name="Li S."/>
            <person name="Zhang Y."/>
            <person name="Fang M."/>
            <person name="Ma L."/>
            <person name="Zhao Y."/>
            <person name="Jiang S."/>
        </authorList>
    </citation>
    <scope>NUCLEOTIDE SEQUENCE [LARGE SCALE GENOMIC DNA]</scope>
    <source>
        <strain evidence="2">S2</strain>
        <tissue evidence="2">Leaf</tissue>
    </source>
</reference>
<dbReference type="AlphaFoldDB" id="A0A5N5HLZ6"/>
<dbReference type="EMBL" id="SMOL01000157">
    <property type="protein sequence ID" value="KAB2626540.1"/>
    <property type="molecule type" value="Genomic_DNA"/>
</dbReference>
<dbReference type="InterPro" id="IPR018930">
    <property type="entry name" value="LEA-18"/>
</dbReference>
<comment type="caution">
    <text evidence="2">The sequence shown here is derived from an EMBL/GenBank/DDBJ whole genome shotgun (WGS) entry which is preliminary data.</text>
</comment>
<dbReference type="Pfam" id="PF10714">
    <property type="entry name" value="LEA_6"/>
    <property type="match status" value="1"/>
</dbReference>
<evidence type="ECO:0000313" key="2">
    <source>
        <dbReference type="EMBL" id="KAB2626540.1"/>
    </source>
</evidence>
<gene>
    <name evidence="2" type="ORF">D8674_020158</name>
</gene>
<keyword evidence="3" id="KW-1185">Reference proteome</keyword>
<protein>
    <recommendedName>
        <fullName evidence="4">Late embryogenesis abundant protein, LEA-18</fullName>
    </recommendedName>
</protein>
<dbReference type="Proteomes" id="UP000327157">
    <property type="component" value="Chromosome 2"/>
</dbReference>
<feature type="region of interest" description="Disordered" evidence="1">
    <location>
        <begin position="1"/>
        <end position="33"/>
    </location>
</feature>
<proteinExistence type="predicted"/>
<feature type="compositionally biased region" description="Polar residues" evidence="1">
    <location>
        <begin position="65"/>
        <end position="76"/>
    </location>
</feature>
<accession>A0A5N5HLZ6</accession>
<name>A0A5N5HLZ6_9ROSA</name>
<feature type="region of interest" description="Disordered" evidence="1">
    <location>
        <begin position="46"/>
        <end position="76"/>
    </location>
</feature>
<organism evidence="2 3">
    <name type="scientific">Pyrus ussuriensis x Pyrus communis</name>
    <dbReference type="NCBI Taxonomy" id="2448454"/>
    <lineage>
        <taxon>Eukaryota</taxon>
        <taxon>Viridiplantae</taxon>
        <taxon>Streptophyta</taxon>
        <taxon>Embryophyta</taxon>
        <taxon>Tracheophyta</taxon>
        <taxon>Spermatophyta</taxon>
        <taxon>Magnoliopsida</taxon>
        <taxon>eudicotyledons</taxon>
        <taxon>Gunneridae</taxon>
        <taxon>Pentapetalae</taxon>
        <taxon>rosids</taxon>
        <taxon>fabids</taxon>
        <taxon>Rosales</taxon>
        <taxon>Rosaceae</taxon>
        <taxon>Amygdaloideae</taxon>
        <taxon>Maleae</taxon>
        <taxon>Pyrus</taxon>
    </lineage>
</organism>
<reference evidence="3" key="2">
    <citation type="submission" date="2019-10" db="EMBL/GenBank/DDBJ databases">
        <title>A de novo genome assembly of a pear dwarfing rootstock.</title>
        <authorList>
            <person name="Wang F."/>
            <person name="Wang J."/>
            <person name="Li S."/>
            <person name="Zhang Y."/>
            <person name="Fang M."/>
            <person name="Ma L."/>
            <person name="Zhao Y."/>
            <person name="Jiang S."/>
        </authorList>
    </citation>
    <scope>NUCLEOTIDE SEQUENCE [LARGE SCALE GENOMIC DNA]</scope>
</reference>
<evidence type="ECO:0000256" key="1">
    <source>
        <dbReference type="SAM" id="MobiDB-lite"/>
    </source>
</evidence>
<evidence type="ECO:0008006" key="4">
    <source>
        <dbReference type="Google" id="ProtNLM"/>
    </source>
</evidence>
<sequence>MASKQEQQNRKPAEGAEARGKVEEGLPMKDSPYLQYEDLEDYKRQAYGTQGHQQVQPGRGAGSTEGPTVSGATITSQCDISATEAINQQGVP</sequence>
<feature type="compositionally biased region" description="Polar residues" evidence="1">
    <location>
        <begin position="47"/>
        <end position="56"/>
    </location>
</feature>
<evidence type="ECO:0000313" key="3">
    <source>
        <dbReference type="Proteomes" id="UP000327157"/>
    </source>
</evidence>